<accession>A0ACD3ACA5</accession>
<proteinExistence type="predicted"/>
<keyword evidence="2" id="KW-1185">Reference proteome</keyword>
<dbReference type="EMBL" id="ML208518">
    <property type="protein sequence ID" value="TFK63518.1"/>
    <property type="molecule type" value="Genomic_DNA"/>
</dbReference>
<evidence type="ECO:0000313" key="1">
    <source>
        <dbReference type="EMBL" id="TFK63518.1"/>
    </source>
</evidence>
<sequence>MPETFTARVRRNDSHQSFPDVDLKGVFLDQGSGAMIHYTSISIRGKHYMIGGYLRTEGPENQSLSSITHHIKWQGEIAVVGLGTRVQFLASPGGPRDMINAAVSIFMTCLIEARTTGRGVPQQISIGVQYKYVPRNLFSTPEATGTQSMSPKSSRASVPKGEPPAPALPQGAPIHRLKTSGRPPVREDFDVLRTNFADQGYASDSGSQASASDLEYRLNEDVEDDKSFLHEDKDKKSGHRKDDDNSFHHDDDKSVHREKSAISSTPHFPGRYVDSAKKPALEQDNRRVRLPETPLKPAMKHVVLQGADVKQVRHAAHASSVRETPPVQAIRTPRSISPEESTIRQRPRPASMSNENHERSNSRDVSLPDLNQLSILGRPNREPETPRRNTDALNVLFQDAEQSHPSHVGLEMDQLGISTGATATQPTHVQTNGQVLPPFAYQPPGSYGYGHVPSASKYIFPSVRESMIMTKFYSEVPAYGQAIDSVRSHPSWNTRQVLMHEAHQLPPSSVQSQYPYSVPHPNPSNQVMYTAPFPPATYPAGIAPGSNSGSMISGANPRRGRNVTESIPPPPVSQSRAVDAGLVPNFKVTRGDRVYEKDPKNQALHTVWFESEGPLPLQSVPEDLIALGGHQVKIGDIYWHKITTDNMHQYWLYTPYRSAFGTAPRWVEITVNCQRRKASTTIDHPHRGQMRHLGILAAGGPSWWSGPGKLRFD</sequence>
<dbReference type="Proteomes" id="UP000308600">
    <property type="component" value="Unassembled WGS sequence"/>
</dbReference>
<evidence type="ECO:0000313" key="2">
    <source>
        <dbReference type="Proteomes" id="UP000308600"/>
    </source>
</evidence>
<protein>
    <submittedName>
        <fullName evidence="1">Uncharacterized protein</fullName>
    </submittedName>
</protein>
<reference evidence="1 2" key="1">
    <citation type="journal article" date="2019" name="Nat. Ecol. Evol.">
        <title>Megaphylogeny resolves global patterns of mushroom evolution.</title>
        <authorList>
            <person name="Varga T."/>
            <person name="Krizsan K."/>
            <person name="Foldi C."/>
            <person name="Dima B."/>
            <person name="Sanchez-Garcia M."/>
            <person name="Sanchez-Ramirez S."/>
            <person name="Szollosi G.J."/>
            <person name="Szarkandi J.G."/>
            <person name="Papp V."/>
            <person name="Albert L."/>
            <person name="Andreopoulos W."/>
            <person name="Angelini C."/>
            <person name="Antonin V."/>
            <person name="Barry K.W."/>
            <person name="Bougher N.L."/>
            <person name="Buchanan P."/>
            <person name="Buyck B."/>
            <person name="Bense V."/>
            <person name="Catcheside P."/>
            <person name="Chovatia M."/>
            <person name="Cooper J."/>
            <person name="Damon W."/>
            <person name="Desjardin D."/>
            <person name="Finy P."/>
            <person name="Geml J."/>
            <person name="Haridas S."/>
            <person name="Hughes K."/>
            <person name="Justo A."/>
            <person name="Karasinski D."/>
            <person name="Kautmanova I."/>
            <person name="Kiss B."/>
            <person name="Kocsube S."/>
            <person name="Kotiranta H."/>
            <person name="LaButti K.M."/>
            <person name="Lechner B.E."/>
            <person name="Liimatainen K."/>
            <person name="Lipzen A."/>
            <person name="Lukacs Z."/>
            <person name="Mihaltcheva S."/>
            <person name="Morgado L.N."/>
            <person name="Niskanen T."/>
            <person name="Noordeloos M.E."/>
            <person name="Ohm R.A."/>
            <person name="Ortiz-Santana B."/>
            <person name="Ovrebo C."/>
            <person name="Racz N."/>
            <person name="Riley R."/>
            <person name="Savchenko A."/>
            <person name="Shiryaev A."/>
            <person name="Soop K."/>
            <person name="Spirin V."/>
            <person name="Szebenyi C."/>
            <person name="Tomsovsky M."/>
            <person name="Tulloss R.E."/>
            <person name="Uehling J."/>
            <person name="Grigoriev I.V."/>
            <person name="Vagvolgyi C."/>
            <person name="Papp T."/>
            <person name="Martin F.M."/>
            <person name="Miettinen O."/>
            <person name="Hibbett D.S."/>
            <person name="Nagy L.G."/>
        </authorList>
    </citation>
    <scope>NUCLEOTIDE SEQUENCE [LARGE SCALE GENOMIC DNA]</scope>
    <source>
        <strain evidence="1 2">NL-1719</strain>
    </source>
</reference>
<gene>
    <name evidence="1" type="ORF">BDN72DRAFT_902325</name>
</gene>
<name>A0ACD3ACA5_9AGAR</name>
<organism evidence="1 2">
    <name type="scientific">Pluteus cervinus</name>
    <dbReference type="NCBI Taxonomy" id="181527"/>
    <lineage>
        <taxon>Eukaryota</taxon>
        <taxon>Fungi</taxon>
        <taxon>Dikarya</taxon>
        <taxon>Basidiomycota</taxon>
        <taxon>Agaricomycotina</taxon>
        <taxon>Agaricomycetes</taxon>
        <taxon>Agaricomycetidae</taxon>
        <taxon>Agaricales</taxon>
        <taxon>Pluteineae</taxon>
        <taxon>Pluteaceae</taxon>
        <taxon>Pluteus</taxon>
    </lineage>
</organism>